<dbReference type="EMBL" id="LDAU01000109">
    <property type="protein sequence ID" value="KRX05315.1"/>
    <property type="molecule type" value="Genomic_DNA"/>
</dbReference>
<keyword evidence="2" id="KW-1185">Reference proteome</keyword>
<evidence type="ECO:0000313" key="2">
    <source>
        <dbReference type="Proteomes" id="UP000054937"/>
    </source>
</evidence>
<protein>
    <submittedName>
        <fullName evidence="1">Uncharacterized protein</fullName>
    </submittedName>
</protein>
<dbReference type="InParanoid" id="A0A0V0QSJ5"/>
<name>A0A0V0QSJ5_PSEPJ</name>
<comment type="caution">
    <text evidence="1">The sequence shown here is derived from an EMBL/GenBank/DDBJ whole genome shotgun (WGS) entry which is preliminary data.</text>
</comment>
<sequence length="299" mass="35663">MRETNNKINQDQIKINDKSIIDMTDVEALHNNDPSIQILIELWRKGAQKNHNYVHSQEVVGGIENIKQYNNNCITIFIVTLKYLQGFSTDGLLYLYPQWNTTFINYVLPDDCIYKYQKYNQIYEGQHKEIMCGAFDLRYLQQYFQKYEQKTSYIFVTHSQSQIVVHHQDIRDLSDFGNYNGTIVELEFNRNNYTQREQQYFLEHLPDYVTNNITQMRLPNNYEFQFLGFQKFKQTEFQFTINGKTKYAVISTLNIVYKDEDGNMDIYNLYTLFNIISKEQLTSNSTELILTLQVFQKNE</sequence>
<reference evidence="1 2" key="1">
    <citation type="journal article" date="2015" name="Sci. Rep.">
        <title>Genome of the facultative scuticociliatosis pathogen Pseudocohnilembus persalinus provides insight into its virulence through horizontal gene transfer.</title>
        <authorList>
            <person name="Xiong J."/>
            <person name="Wang G."/>
            <person name="Cheng J."/>
            <person name="Tian M."/>
            <person name="Pan X."/>
            <person name="Warren A."/>
            <person name="Jiang C."/>
            <person name="Yuan D."/>
            <person name="Miao W."/>
        </authorList>
    </citation>
    <scope>NUCLEOTIDE SEQUENCE [LARGE SCALE GENOMIC DNA]</scope>
    <source>
        <strain evidence="1">36N120E</strain>
    </source>
</reference>
<evidence type="ECO:0000313" key="1">
    <source>
        <dbReference type="EMBL" id="KRX05315.1"/>
    </source>
</evidence>
<dbReference type="AlphaFoldDB" id="A0A0V0QSJ5"/>
<organism evidence="1 2">
    <name type="scientific">Pseudocohnilembus persalinus</name>
    <name type="common">Ciliate</name>
    <dbReference type="NCBI Taxonomy" id="266149"/>
    <lineage>
        <taxon>Eukaryota</taxon>
        <taxon>Sar</taxon>
        <taxon>Alveolata</taxon>
        <taxon>Ciliophora</taxon>
        <taxon>Intramacronucleata</taxon>
        <taxon>Oligohymenophorea</taxon>
        <taxon>Scuticociliatia</taxon>
        <taxon>Philasterida</taxon>
        <taxon>Pseudocohnilembidae</taxon>
        <taxon>Pseudocohnilembus</taxon>
    </lineage>
</organism>
<gene>
    <name evidence="1" type="ORF">PPERSA_00616</name>
</gene>
<dbReference type="Proteomes" id="UP000054937">
    <property type="component" value="Unassembled WGS sequence"/>
</dbReference>
<proteinExistence type="predicted"/>
<accession>A0A0V0QSJ5</accession>